<dbReference type="EMBL" id="AJWZ01000841">
    <property type="protein sequence ID" value="EKC75607.1"/>
    <property type="molecule type" value="Genomic_DNA"/>
</dbReference>
<keyword evidence="1" id="KW-0808">Transferase</keyword>
<comment type="caution">
    <text evidence="1">The sequence shown here is derived from an EMBL/GenBank/DDBJ whole genome shotgun (WGS) entry which is preliminary data.</text>
</comment>
<dbReference type="PANTHER" id="PTHR37825">
    <property type="entry name" value="TRNA(MET) CYTIDINE ACETATE LIGASE"/>
    <property type="match status" value="1"/>
</dbReference>
<dbReference type="InterPro" id="IPR008513">
    <property type="entry name" value="tRNA(Met)_cyd_acetate_ligase"/>
</dbReference>
<dbReference type="Gene3D" id="3.40.50.620">
    <property type="entry name" value="HUPs"/>
    <property type="match status" value="1"/>
</dbReference>
<sequence>MKIYGIVAEYNPFHNGHKFQIDDIRKKAGDCAIVSVMSGNYVQRAETAVMSKYARAKAALLGGVDLVLELPMPYAISSAERFAYSSVHILNSLGAVTDISFGSECGSISLLQKAVEALYDENVNLKLKAELKNGVSYPAARFAAVRDVFGAETAAVLSEPNNILAVEYIKALKALSSDIKPHTVKRTGA</sequence>
<dbReference type="Pfam" id="PF05636">
    <property type="entry name" value="HIGH_NTase1"/>
    <property type="match status" value="1"/>
</dbReference>
<evidence type="ECO:0000313" key="1">
    <source>
        <dbReference type="EMBL" id="EKC75607.1"/>
    </source>
</evidence>
<name>K1TRC0_9ZZZZ</name>
<dbReference type="AlphaFoldDB" id="K1TRC0"/>
<protein>
    <submittedName>
        <fullName evidence="1">Nucleotidyltransferase</fullName>
    </submittedName>
</protein>
<dbReference type="GO" id="GO:0016740">
    <property type="term" value="F:transferase activity"/>
    <property type="evidence" value="ECO:0007669"/>
    <property type="project" value="UniProtKB-KW"/>
</dbReference>
<reference evidence="1" key="1">
    <citation type="journal article" date="2013" name="Environ. Microbiol.">
        <title>Microbiota from the distal guts of lean and obese adolescents exhibit partial functional redundancy besides clear differences in community structure.</title>
        <authorList>
            <person name="Ferrer M."/>
            <person name="Ruiz A."/>
            <person name="Lanza F."/>
            <person name="Haange S.B."/>
            <person name="Oberbach A."/>
            <person name="Till H."/>
            <person name="Bargiela R."/>
            <person name="Campoy C."/>
            <person name="Segura M.T."/>
            <person name="Richter M."/>
            <person name="von Bergen M."/>
            <person name="Seifert J."/>
            <person name="Suarez A."/>
        </authorList>
    </citation>
    <scope>NUCLEOTIDE SEQUENCE</scope>
</reference>
<proteinExistence type="predicted"/>
<dbReference type="PANTHER" id="PTHR37825:SF1">
    <property type="entry name" value="TRNA(MET) CYTIDINE ACETATE LIGASE"/>
    <property type="match status" value="1"/>
</dbReference>
<dbReference type="InterPro" id="IPR014729">
    <property type="entry name" value="Rossmann-like_a/b/a_fold"/>
</dbReference>
<dbReference type="SUPFAM" id="SSF52374">
    <property type="entry name" value="Nucleotidylyl transferase"/>
    <property type="match status" value="1"/>
</dbReference>
<organism evidence="1">
    <name type="scientific">human gut metagenome</name>
    <dbReference type="NCBI Taxonomy" id="408170"/>
    <lineage>
        <taxon>unclassified sequences</taxon>
        <taxon>metagenomes</taxon>
        <taxon>organismal metagenomes</taxon>
    </lineage>
</organism>
<gene>
    <name evidence="1" type="ORF">OBE_01278</name>
</gene>
<feature type="non-terminal residue" evidence="1">
    <location>
        <position position="189"/>
    </location>
</feature>
<accession>K1TRC0</accession>